<reference evidence="3" key="1">
    <citation type="submission" date="2016-06" db="EMBL/GenBank/DDBJ databases">
        <title>Parallel loss of symbiosis genes in relatives of nitrogen-fixing non-legume Parasponia.</title>
        <authorList>
            <person name="Van Velzen R."/>
            <person name="Holmer R."/>
            <person name="Bu F."/>
            <person name="Rutten L."/>
            <person name="Van Zeijl A."/>
            <person name="Liu W."/>
            <person name="Santuari L."/>
            <person name="Cao Q."/>
            <person name="Sharma T."/>
            <person name="Shen D."/>
            <person name="Roswanjaya Y."/>
            <person name="Wardhani T."/>
            <person name="Kalhor M.S."/>
            <person name="Jansen J."/>
            <person name="Van den Hoogen J."/>
            <person name="Gungor B."/>
            <person name="Hartog M."/>
            <person name="Hontelez J."/>
            <person name="Verver J."/>
            <person name="Yang W.-C."/>
            <person name="Schijlen E."/>
            <person name="Repin R."/>
            <person name="Schilthuizen M."/>
            <person name="Schranz E."/>
            <person name="Heidstra R."/>
            <person name="Miyata K."/>
            <person name="Fedorova E."/>
            <person name="Kohlen W."/>
            <person name="Bisseling T."/>
            <person name="Smit S."/>
            <person name="Geurts R."/>
        </authorList>
    </citation>
    <scope>NUCLEOTIDE SEQUENCE [LARGE SCALE GENOMIC DNA]</scope>
    <source>
        <strain evidence="3">cv. RG33-2</strain>
    </source>
</reference>
<protein>
    <submittedName>
        <fullName evidence="2">Uncharacterized protein</fullName>
    </submittedName>
</protein>
<dbReference type="EMBL" id="JXTC01000303">
    <property type="protein sequence ID" value="PON67532.1"/>
    <property type="molecule type" value="Genomic_DNA"/>
</dbReference>
<accession>A0A2P5D2M4</accession>
<evidence type="ECO:0000256" key="1">
    <source>
        <dbReference type="SAM" id="MobiDB-lite"/>
    </source>
</evidence>
<evidence type="ECO:0000313" key="2">
    <source>
        <dbReference type="EMBL" id="PON67532.1"/>
    </source>
</evidence>
<comment type="caution">
    <text evidence="2">The sequence shown here is derived from an EMBL/GenBank/DDBJ whole genome shotgun (WGS) entry which is preliminary data.</text>
</comment>
<dbReference type="OrthoDB" id="10350108at2759"/>
<keyword evidence="3" id="KW-1185">Reference proteome</keyword>
<feature type="compositionally biased region" description="Basic and acidic residues" evidence="1">
    <location>
        <begin position="195"/>
        <end position="205"/>
    </location>
</feature>
<sequence>MVVHNVTVVVDGMQLDPWKIDGDYASYTWLVDEIRKDLYGAQQLNFEVSFDIEGKVRRGEYMVEVVDDRSLMRLLNLNTNPKHVIELMVRTKVVHPVQVAVNDGHDEGNGYQSEEVMVNIPINEVVGLSSPTDDSDIEYRIHDAASDEEESDDEVILDFSESEAEEVYYGSDDPLHMPAKSTAQDDNEEVNPNERLARPAKERRSANGKVELAL</sequence>
<dbReference type="Proteomes" id="UP000237000">
    <property type="component" value="Unassembled WGS sequence"/>
</dbReference>
<feature type="region of interest" description="Disordered" evidence="1">
    <location>
        <begin position="166"/>
        <end position="214"/>
    </location>
</feature>
<name>A0A2P5D2M4_TREOI</name>
<dbReference type="InParanoid" id="A0A2P5D2M4"/>
<gene>
    <name evidence="2" type="ORF">TorRG33x02_264390</name>
</gene>
<evidence type="ECO:0000313" key="3">
    <source>
        <dbReference type="Proteomes" id="UP000237000"/>
    </source>
</evidence>
<dbReference type="AlphaFoldDB" id="A0A2P5D2M4"/>
<organism evidence="2 3">
    <name type="scientific">Trema orientale</name>
    <name type="common">Charcoal tree</name>
    <name type="synonym">Celtis orientalis</name>
    <dbReference type="NCBI Taxonomy" id="63057"/>
    <lineage>
        <taxon>Eukaryota</taxon>
        <taxon>Viridiplantae</taxon>
        <taxon>Streptophyta</taxon>
        <taxon>Embryophyta</taxon>
        <taxon>Tracheophyta</taxon>
        <taxon>Spermatophyta</taxon>
        <taxon>Magnoliopsida</taxon>
        <taxon>eudicotyledons</taxon>
        <taxon>Gunneridae</taxon>
        <taxon>Pentapetalae</taxon>
        <taxon>rosids</taxon>
        <taxon>fabids</taxon>
        <taxon>Rosales</taxon>
        <taxon>Cannabaceae</taxon>
        <taxon>Trema</taxon>
    </lineage>
</organism>
<proteinExistence type="predicted"/>